<organism evidence="1 2">
    <name type="scientific">Vitis vinifera</name>
    <name type="common">Grape</name>
    <dbReference type="NCBI Taxonomy" id="29760"/>
    <lineage>
        <taxon>Eukaryota</taxon>
        <taxon>Viridiplantae</taxon>
        <taxon>Streptophyta</taxon>
        <taxon>Embryophyta</taxon>
        <taxon>Tracheophyta</taxon>
        <taxon>Spermatophyta</taxon>
        <taxon>Magnoliopsida</taxon>
        <taxon>eudicotyledons</taxon>
        <taxon>Gunneridae</taxon>
        <taxon>Pentapetalae</taxon>
        <taxon>rosids</taxon>
        <taxon>Vitales</taxon>
        <taxon>Vitaceae</taxon>
        <taxon>Viteae</taxon>
        <taxon>Vitis</taxon>
    </lineage>
</organism>
<evidence type="ECO:0000313" key="2">
    <source>
        <dbReference type="Proteomes" id="UP000288805"/>
    </source>
</evidence>
<dbReference type="AlphaFoldDB" id="A0A438IA81"/>
<dbReference type="EMBL" id="QGNW01000128">
    <property type="protein sequence ID" value="RVW93612.1"/>
    <property type="molecule type" value="Genomic_DNA"/>
</dbReference>
<evidence type="ECO:0000313" key="1">
    <source>
        <dbReference type="EMBL" id="RVW93612.1"/>
    </source>
</evidence>
<sequence length="120" mass="13524">MCKRKKNGRERERAREGKRECVGECDGEEGEEGSAPRSRRKECSFIVESKAFEIIVDDRKGKIQVLIVEKKGGVSSWVRSGSDSLGFFLEGLISVSRMRKKQDGEGNGRSRVKYILCHEG</sequence>
<protein>
    <submittedName>
        <fullName evidence="1">Uncharacterized protein</fullName>
    </submittedName>
</protein>
<comment type="caution">
    <text evidence="1">The sequence shown here is derived from an EMBL/GenBank/DDBJ whole genome shotgun (WGS) entry which is preliminary data.</text>
</comment>
<accession>A0A438IA81</accession>
<reference evidence="1 2" key="1">
    <citation type="journal article" date="2018" name="PLoS Genet.">
        <title>Population sequencing reveals clonal diversity and ancestral inbreeding in the grapevine cultivar Chardonnay.</title>
        <authorList>
            <person name="Roach M.J."/>
            <person name="Johnson D.L."/>
            <person name="Bohlmann J."/>
            <person name="van Vuuren H.J."/>
            <person name="Jones S.J."/>
            <person name="Pretorius I.S."/>
            <person name="Schmidt S.A."/>
            <person name="Borneman A.R."/>
        </authorList>
    </citation>
    <scope>NUCLEOTIDE SEQUENCE [LARGE SCALE GENOMIC DNA]</scope>
    <source>
        <strain evidence="2">cv. Chardonnay</strain>
        <tissue evidence="1">Leaf</tissue>
    </source>
</reference>
<gene>
    <name evidence="1" type="ORF">CK203_028816</name>
</gene>
<name>A0A438IA81_VITVI</name>
<dbReference type="Proteomes" id="UP000288805">
    <property type="component" value="Unassembled WGS sequence"/>
</dbReference>
<proteinExistence type="predicted"/>